<dbReference type="EMBL" id="JAATIS010000094">
    <property type="protein sequence ID" value="KAG2470625.1"/>
    <property type="molecule type" value="Genomic_DNA"/>
</dbReference>
<dbReference type="InterPro" id="IPR040010">
    <property type="entry name" value="ZN608/ZN609"/>
</dbReference>
<accession>A0A8X7XK06</accession>
<name>A0A8X7XK06_POLSE</name>
<feature type="non-terminal residue" evidence="2">
    <location>
        <position position="1"/>
    </location>
</feature>
<sequence>MSLSSGTAGGKGVDSNAVDTYDSGDEWDIGVGNLIIDLDADLEKDQQKLEMSGAKEGGGIAATPSAVAALPDNIKFVSPVPTPQSKESKSKSKRSKNSKDSGKSSVIEGAKRDPQTRPQVESGAANAPGATNNTASSKATDKSAKASRSVPSGKKEKESNSGKNKKDKGEGASSMAEKDTGNQVVNLAAGPRSGQFEGVQSTDSSVADQLGSIAIDSGAVTTPLGIKTESEEPDNECRSLKKVKTEKMESPVSTPAPPPLHLLATVGNSDITSSCEQIMVRTRSVAVNTSDVALATDPECLGPCEPGTSVNLEGIVWQETEDGQTSATHRIIHCGVWLVLHGANCTSQLPEKNCTENVPREREERYPMPVVAVGQVSLSWLLDDDSLPPFLRYSE</sequence>
<gene>
    <name evidence="2" type="primary">Znf609</name>
    <name evidence="2" type="ORF">GTO96_0006261</name>
</gene>
<evidence type="ECO:0000313" key="2">
    <source>
        <dbReference type="EMBL" id="KAG2470625.1"/>
    </source>
</evidence>
<evidence type="ECO:0000313" key="3">
    <source>
        <dbReference type="Proteomes" id="UP000886611"/>
    </source>
</evidence>
<feature type="non-terminal residue" evidence="2">
    <location>
        <position position="395"/>
    </location>
</feature>
<feature type="region of interest" description="Disordered" evidence="1">
    <location>
        <begin position="73"/>
        <end position="199"/>
    </location>
</feature>
<dbReference type="PANTHER" id="PTHR21564:SF2">
    <property type="entry name" value="ZINC FINGER PROTEIN 609"/>
    <property type="match status" value="1"/>
</dbReference>
<organism evidence="2 3">
    <name type="scientific">Polypterus senegalus</name>
    <name type="common">Senegal bichir</name>
    <dbReference type="NCBI Taxonomy" id="55291"/>
    <lineage>
        <taxon>Eukaryota</taxon>
        <taxon>Metazoa</taxon>
        <taxon>Chordata</taxon>
        <taxon>Craniata</taxon>
        <taxon>Vertebrata</taxon>
        <taxon>Euteleostomi</taxon>
        <taxon>Actinopterygii</taxon>
        <taxon>Polypteriformes</taxon>
        <taxon>Polypteridae</taxon>
        <taxon>Polypterus</taxon>
    </lineage>
</organism>
<reference evidence="2 3" key="1">
    <citation type="journal article" date="2021" name="Cell">
        <title>Tracing the genetic footprints of vertebrate landing in non-teleost ray-finned fishes.</title>
        <authorList>
            <person name="Bi X."/>
            <person name="Wang K."/>
            <person name="Yang L."/>
            <person name="Pan H."/>
            <person name="Jiang H."/>
            <person name="Wei Q."/>
            <person name="Fang M."/>
            <person name="Yu H."/>
            <person name="Zhu C."/>
            <person name="Cai Y."/>
            <person name="He Y."/>
            <person name="Gan X."/>
            <person name="Zeng H."/>
            <person name="Yu D."/>
            <person name="Zhu Y."/>
            <person name="Jiang H."/>
            <person name="Qiu Q."/>
            <person name="Yang H."/>
            <person name="Zhang Y.E."/>
            <person name="Wang W."/>
            <person name="Zhu M."/>
            <person name="He S."/>
            <person name="Zhang G."/>
        </authorList>
    </citation>
    <scope>NUCLEOTIDE SEQUENCE [LARGE SCALE GENOMIC DNA]</scope>
    <source>
        <strain evidence="2">Bchr_013</strain>
    </source>
</reference>
<evidence type="ECO:0000256" key="1">
    <source>
        <dbReference type="SAM" id="MobiDB-lite"/>
    </source>
</evidence>
<keyword evidence="3" id="KW-1185">Reference proteome</keyword>
<dbReference type="GO" id="GO:0005634">
    <property type="term" value="C:nucleus"/>
    <property type="evidence" value="ECO:0007669"/>
    <property type="project" value="TreeGrafter"/>
</dbReference>
<comment type="caution">
    <text evidence="2">The sequence shown here is derived from an EMBL/GenBank/DDBJ whole genome shotgun (WGS) entry which is preliminary data.</text>
</comment>
<feature type="compositionally biased region" description="Low complexity" evidence="1">
    <location>
        <begin position="122"/>
        <end position="138"/>
    </location>
</feature>
<feature type="region of interest" description="Disordered" evidence="1">
    <location>
        <begin position="1"/>
        <end position="27"/>
    </location>
</feature>
<protein>
    <submittedName>
        <fullName evidence="2">ZN609 protein</fullName>
    </submittedName>
</protein>
<dbReference type="GO" id="GO:0006357">
    <property type="term" value="P:regulation of transcription by RNA polymerase II"/>
    <property type="evidence" value="ECO:0007669"/>
    <property type="project" value="TreeGrafter"/>
</dbReference>
<dbReference type="PANTHER" id="PTHR21564">
    <property type="entry name" value="BRAKELESS PROTEIN"/>
    <property type="match status" value="1"/>
</dbReference>
<proteinExistence type="predicted"/>
<dbReference type="AlphaFoldDB" id="A0A8X7XK06"/>
<dbReference type="Proteomes" id="UP000886611">
    <property type="component" value="Unassembled WGS sequence"/>
</dbReference>